<evidence type="ECO:0000313" key="8">
    <source>
        <dbReference type="Proteomes" id="UP000177325"/>
    </source>
</evidence>
<dbReference type="EC" id="5.2.1.8" evidence="5"/>
<dbReference type="InterPro" id="IPR044666">
    <property type="entry name" value="Cyclophilin_A-like"/>
</dbReference>
<comment type="catalytic activity">
    <reaction evidence="5">
        <text>[protein]-peptidylproline (omega=180) = [protein]-peptidylproline (omega=0)</text>
        <dbReference type="Rhea" id="RHEA:16237"/>
        <dbReference type="Rhea" id="RHEA-COMP:10747"/>
        <dbReference type="Rhea" id="RHEA-COMP:10748"/>
        <dbReference type="ChEBI" id="CHEBI:83833"/>
        <dbReference type="ChEBI" id="CHEBI:83834"/>
        <dbReference type="EC" id="5.2.1.8"/>
    </reaction>
</comment>
<feature type="domain" description="PPIase cyclophilin-type" evidence="6">
    <location>
        <begin position="5"/>
        <end position="171"/>
    </location>
</feature>
<proteinExistence type="inferred from homology"/>
<dbReference type="Proteomes" id="UP000177325">
    <property type="component" value="Unassembled WGS sequence"/>
</dbReference>
<dbReference type="GO" id="GO:0003755">
    <property type="term" value="F:peptidyl-prolyl cis-trans isomerase activity"/>
    <property type="evidence" value="ECO:0007669"/>
    <property type="project" value="UniProtKB-UniRule"/>
</dbReference>
<dbReference type="PRINTS" id="PR00153">
    <property type="entry name" value="CSAPPISMRASE"/>
</dbReference>
<evidence type="ECO:0000313" key="7">
    <source>
        <dbReference type="EMBL" id="OGG85418.1"/>
    </source>
</evidence>
<dbReference type="AlphaFoldDB" id="A0A1F6FHT0"/>
<evidence type="ECO:0000256" key="1">
    <source>
        <dbReference type="ARBA" id="ARBA00002388"/>
    </source>
</evidence>
<dbReference type="InterPro" id="IPR024936">
    <property type="entry name" value="Cyclophilin-type_PPIase"/>
</dbReference>
<sequence>MTNESNPVAVFTTNLGTFELELFEDTMPVTAGNFIKLAEEGFYNGIQFHRVIDGFMIQGGDPITKTDEVFRYGTGGPGYAIPDEHIAGEFLTNVRGTISMANSGPNSGGSQFFINVADNTNLDFDKQPLSSKHPVFGRVLSGMEVVDAIAKVEVNDRDLPLEPVVIENLSIRR</sequence>
<evidence type="ECO:0000256" key="5">
    <source>
        <dbReference type="RuleBase" id="RU363019"/>
    </source>
</evidence>
<comment type="caution">
    <text evidence="7">The sequence shown here is derived from an EMBL/GenBank/DDBJ whole genome shotgun (WGS) entry which is preliminary data.</text>
</comment>
<comment type="function">
    <text evidence="1 5">PPIases accelerate the folding of proteins. It catalyzes the cis-trans isomerization of proline imidic peptide bonds in oligopeptides.</text>
</comment>
<dbReference type="PIRSF" id="PIRSF001467">
    <property type="entry name" value="Peptidylpro_ismrse"/>
    <property type="match status" value="1"/>
</dbReference>
<gene>
    <name evidence="7" type="ORF">A3G90_03725</name>
</gene>
<dbReference type="Gene3D" id="2.40.100.10">
    <property type="entry name" value="Cyclophilin-like"/>
    <property type="match status" value="1"/>
</dbReference>
<dbReference type="PANTHER" id="PTHR45625:SF4">
    <property type="entry name" value="PEPTIDYLPROLYL ISOMERASE DOMAIN AND WD REPEAT-CONTAINING PROTEIN 1"/>
    <property type="match status" value="1"/>
</dbReference>
<protein>
    <recommendedName>
        <fullName evidence="5">Peptidyl-prolyl cis-trans isomerase</fullName>
        <shortName evidence="5">PPIase</shortName>
        <ecNumber evidence="5">5.2.1.8</ecNumber>
    </recommendedName>
</protein>
<dbReference type="InterPro" id="IPR002130">
    <property type="entry name" value="Cyclophilin-type_PPIase_dom"/>
</dbReference>
<evidence type="ECO:0000256" key="2">
    <source>
        <dbReference type="ARBA" id="ARBA00007365"/>
    </source>
</evidence>
<dbReference type="PANTHER" id="PTHR45625">
    <property type="entry name" value="PEPTIDYL-PROLYL CIS-TRANS ISOMERASE-RELATED"/>
    <property type="match status" value="1"/>
</dbReference>
<dbReference type="SUPFAM" id="SSF50891">
    <property type="entry name" value="Cyclophilin-like"/>
    <property type="match status" value="1"/>
</dbReference>
<evidence type="ECO:0000256" key="3">
    <source>
        <dbReference type="ARBA" id="ARBA00023110"/>
    </source>
</evidence>
<dbReference type="CDD" id="cd00317">
    <property type="entry name" value="cyclophilin"/>
    <property type="match status" value="1"/>
</dbReference>
<organism evidence="7 8">
    <name type="scientific">Candidatus Kaiserbacteria bacterium RIFCSPLOWO2_12_FULL_45_26</name>
    <dbReference type="NCBI Taxonomy" id="1798525"/>
    <lineage>
        <taxon>Bacteria</taxon>
        <taxon>Candidatus Kaiseribacteriota</taxon>
    </lineage>
</organism>
<keyword evidence="4 5" id="KW-0413">Isomerase</keyword>
<evidence type="ECO:0000259" key="6">
    <source>
        <dbReference type="PROSITE" id="PS50072"/>
    </source>
</evidence>
<comment type="similarity">
    <text evidence="2 5">Belongs to the cyclophilin-type PPIase family.</text>
</comment>
<dbReference type="InterPro" id="IPR029000">
    <property type="entry name" value="Cyclophilin-like_dom_sf"/>
</dbReference>
<reference evidence="7 8" key="1">
    <citation type="journal article" date="2016" name="Nat. Commun.">
        <title>Thousands of microbial genomes shed light on interconnected biogeochemical processes in an aquifer system.</title>
        <authorList>
            <person name="Anantharaman K."/>
            <person name="Brown C.T."/>
            <person name="Hug L.A."/>
            <person name="Sharon I."/>
            <person name="Castelle C.J."/>
            <person name="Probst A.J."/>
            <person name="Thomas B.C."/>
            <person name="Singh A."/>
            <person name="Wilkins M.J."/>
            <person name="Karaoz U."/>
            <person name="Brodie E.L."/>
            <person name="Williams K.H."/>
            <person name="Hubbard S.S."/>
            <person name="Banfield J.F."/>
        </authorList>
    </citation>
    <scope>NUCLEOTIDE SEQUENCE [LARGE SCALE GENOMIC DNA]</scope>
</reference>
<dbReference type="PROSITE" id="PS50072">
    <property type="entry name" value="CSA_PPIASE_2"/>
    <property type="match status" value="1"/>
</dbReference>
<dbReference type="STRING" id="1798525.A3G90_03725"/>
<keyword evidence="3 5" id="KW-0697">Rotamase</keyword>
<dbReference type="EMBL" id="MFMM01000001">
    <property type="protein sequence ID" value="OGG85418.1"/>
    <property type="molecule type" value="Genomic_DNA"/>
</dbReference>
<dbReference type="Pfam" id="PF00160">
    <property type="entry name" value="Pro_isomerase"/>
    <property type="match status" value="1"/>
</dbReference>
<evidence type="ECO:0000256" key="4">
    <source>
        <dbReference type="ARBA" id="ARBA00023235"/>
    </source>
</evidence>
<accession>A0A1F6FHT0</accession>
<name>A0A1F6FHT0_9BACT</name>